<evidence type="ECO:0000256" key="3">
    <source>
        <dbReference type="ARBA" id="ARBA00022692"/>
    </source>
</evidence>
<reference evidence="7 8" key="1">
    <citation type="submission" date="2016-10" db="EMBL/GenBank/DDBJ databases">
        <authorList>
            <person name="de Groot N.N."/>
        </authorList>
    </citation>
    <scope>NUCLEOTIDE SEQUENCE [LARGE SCALE GENOMIC DNA]</scope>
    <source>
        <strain evidence="7 8">SR12</strain>
    </source>
</reference>
<feature type="transmembrane region" description="Helical" evidence="6">
    <location>
        <begin position="206"/>
        <end position="225"/>
    </location>
</feature>
<proteinExistence type="inferred from homology"/>
<dbReference type="AlphaFoldDB" id="A0A1H3YMS5"/>
<comment type="subcellular location">
    <subcellularLocation>
        <location evidence="6">Cell membrane</location>
        <topology evidence="6">Multi-pass membrane protein</topology>
    </subcellularLocation>
    <subcellularLocation>
        <location evidence="1">Membrane</location>
        <topology evidence="1">Multi-pass membrane protein</topology>
    </subcellularLocation>
</comment>
<feature type="transmembrane region" description="Helical" evidence="6">
    <location>
        <begin position="39"/>
        <end position="59"/>
    </location>
</feature>
<keyword evidence="3 6" id="KW-0812">Transmembrane</keyword>
<feature type="transmembrane region" description="Helical" evidence="6">
    <location>
        <begin position="237"/>
        <end position="260"/>
    </location>
</feature>
<sequence>MVVLFYGIALFSCLIGTICGMGGGVIIKPVLDASQLMPVATVNFLSGVTVVGMTLWSVGRTLIKGESIIDLRIGTLLALSAAVGGLVGKELYQMVAAGFENPNTAGGVQGVLLFLATGATLIYTLRRAKIPPRQIKSRGITLIIGFALGVFGAFLGIGGGPFNVAVLCYFFSMETKTATQNSLYIILFSQTASTGYSLIRGSVTDFYIPILLGMVAFGILGSELGRRLNGRLTTRQGDWMLVGAMVLIMGLSGGNAVAYLL</sequence>
<dbReference type="InterPro" id="IPR051598">
    <property type="entry name" value="TSUP/Inactive_protease-like"/>
</dbReference>
<evidence type="ECO:0000256" key="5">
    <source>
        <dbReference type="ARBA" id="ARBA00023136"/>
    </source>
</evidence>
<evidence type="ECO:0000256" key="4">
    <source>
        <dbReference type="ARBA" id="ARBA00022989"/>
    </source>
</evidence>
<dbReference type="PANTHER" id="PTHR43701">
    <property type="entry name" value="MEMBRANE TRANSPORTER PROTEIN MJ0441-RELATED"/>
    <property type="match status" value="1"/>
</dbReference>
<dbReference type="PANTHER" id="PTHR43701:SF2">
    <property type="entry name" value="MEMBRANE TRANSPORTER PROTEIN YJNA-RELATED"/>
    <property type="match status" value="1"/>
</dbReference>
<evidence type="ECO:0000313" key="8">
    <source>
        <dbReference type="Proteomes" id="UP000199394"/>
    </source>
</evidence>
<keyword evidence="8" id="KW-1185">Reference proteome</keyword>
<dbReference type="OrthoDB" id="3181470at2"/>
<dbReference type="Proteomes" id="UP000199394">
    <property type="component" value="Unassembled WGS sequence"/>
</dbReference>
<comment type="similarity">
    <text evidence="2 6">Belongs to the 4-toluene sulfonate uptake permease (TSUP) (TC 2.A.102) family.</text>
</comment>
<evidence type="ECO:0000313" key="7">
    <source>
        <dbReference type="EMBL" id="SEA12850.1"/>
    </source>
</evidence>
<gene>
    <name evidence="7" type="ORF">SAMN04515656_10430</name>
</gene>
<dbReference type="Pfam" id="PF01925">
    <property type="entry name" value="TauE"/>
    <property type="match status" value="1"/>
</dbReference>
<keyword evidence="6" id="KW-1003">Cell membrane</keyword>
<dbReference type="RefSeq" id="WP_090305000.1">
    <property type="nucleotide sequence ID" value="NZ_FNRK01000004.1"/>
</dbReference>
<dbReference type="GO" id="GO:0005886">
    <property type="term" value="C:plasma membrane"/>
    <property type="evidence" value="ECO:0007669"/>
    <property type="project" value="UniProtKB-SubCell"/>
</dbReference>
<dbReference type="InterPro" id="IPR002781">
    <property type="entry name" value="TM_pro_TauE-like"/>
</dbReference>
<feature type="transmembrane region" description="Helical" evidence="6">
    <location>
        <begin position="146"/>
        <end position="172"/>
    </location>
</feature>
<name>A0A1H3YMS5_9FIRM</name>
<keyword evidence="4 6" id="KW-1133">Transmembrane helix</keyword>
<dbReference type="EMBL" id="FNRK01000004">
    <property type="protein sequence ID" value="SEA12850.1"/>
    <property type="molecule type" value="Genomic_DNA"/>
</dbReference>
<evidence type="ECO:0000256" key="2">
    <source>
        <dbReference type="ARBA" id="ARBA00009142"/>
    </source>
</evidence>
<dbReference type="STRING" id="81409.SAMN04515656_10430"/>
<protein>
    <recommendedName>
        <fullName evidence="6">Probable membrane transporter protein</fullName>
    </recommendedName>
</protein>
<keyword evidence="5 6" id="KW-0472">Membrane</keyword>
<feature type="transmembrane region" description="Helical" evidence="6">
    <location>
        <begin position="108"/>
        <end position="125"/>
    </location>
</feature>
<evidence type="ECO:0000256" key="1">
    <source>
        <dbReference type="ARBA" id="ARBA00004141"/>
    </source>
</evidence>
<evidence type="ECO:0000256" key="6">
    <source>
        <dbReference type="RuleBase" id="RU363041"/>
    </source>
</evidence>
<accession>A0A1H3YMS5</accession>
<feature type="transmembrane region" description="Helical" evidence="6">
    <location>
        <begin position="71"/>
        <end position="88"/>
    </location>
</feature>
<organism evidence="7 8">
    <name type="scientific">Eubacterium aggregans</name>
    <dbReference type="NCBI Taxonomy" id="81409"/>
    <lineage>
        <taxon>Bacteria</taxon>
        <taxon>Bacillati</taxon>
        <taxon>Bacillota</taxon>
        <taxon>Clostridia</taxon>
        <taxon>Eubacteriales</taxon>
        <taxon>Eubacteriaceae</taxon>
        <taxon>Eubacterium</taxon>
    </lineage>
</organism>
<feature type="transmembrane region" description="Helical" evidence="6">
    <location>
        <begin position="7"/>
        <end position="27"/>
    </location>
</feature>